<dbReference type="InterPro" id="IPR025566">
    <property type="entry name" value="DUF4331"/>
</dbReference>
<dbReference type="RefSeq" id="WP_111845576.1">
    <property type="nucleotide sequence ID" value="NZ_UEGI01000020.1"/>
</dbReference>
<dbReference type="Pfam" id="PF14224">
    <property type="entry name" value="DUF4331"/>
    <property type="match status" value="2"/>
</dbReference>
<accession>A0A5C6Z237</accession>
<dbReference type="AlphaFoldDB" id="A0A5C6Z237"/>
<dbReference type="OrthoDB" id="9791748at2"/>
<reference evidence="1 2" key="1">
    <citation type="submission" date="2019-08" db="EMBL/GenBank/DDBJ databases">
        <title>Genome of Aequorivita antarctica SW49 (type strain).</title>
        <authorList>
            <person name="Bowman J.P."/>
        </authorList>
    </citation>
    <scope>NUCLEOTIDE SEQUENCE [LARGE SCALE GENOMIC DNA]</scope>
    <source>
        <strain evidence="1 2">SW49</strain>
    </source>
</reference>
<dbReference type="EMBL" id="VORT01000002">
    <property type="protein sequence ID" value="TXD74157.1"/>
    <property type="molecule type" value="Genomic_DNA"/>
</dbReference>
<sequence>MKKSKIFAIIGGLGIATLSIFLISADHIDAPSVTGTKADITDFYAFQGSNSSNFVFAANVQGLLPPGTPTDQATFDETILIEFNIDYNNDLKEDLVIQAIKRGDSMYFFGPSAPAFSGSEGIKSIIATSAPNSVKISTRDDVQIADKNGMKFFAGPREDPFFFDFNKYNEVLAGTATGFDNPGDDTFAGKNVLSIVVEFPKSMLPNGTAGVNPFASSTPMYNVWVETKRKQ</sequence>
<dbReference type="Proteomes" id="UP000321497">
    <property type="component" value="Unassembled WGS sequence"/>
</dbReference>
<organism evidence="1 2">
    <name type="scientific">Aequorivita antarctica</name>
    <dbReference type="NCBI Taxonomy" id="153266"/>
    <lineage>
        <taxon>Bacteria</taxon>
        <taxon>Pseudomonadati</taxon>
        <taxon>Bacteroidota</taxon>
        <taxon>Flavobacteriia</taxon>
        <taxon>Flavobacteriales</taxon>
        <taxon>Flavobacteriaceae</taxon>
        <taxon>Aequorivita</taxon>
    </lineage>
</organism>
<protein>
    <submittedName>
        <fullName evidence="1">DUF4331 domain-containing protein</fullName>
    </submittedName>
</protein>
<evidence type="ECO:0000313" key="2">
    <source>
        <dbReference type="Proteomes" id="UP000321497"/>
    </source>
</evidence>
<keyword evidence="2" id="KW-1185">Reference proteome</keyword>
<proteinExistence type="predicted"/>
<name>A0A5C6Z237_9FLAO</name>
<comment type="caution">
    <text evidence="1">The sequence shown here is derived from an EMBL/GenBank/DDBJ whole genome shotgun (WGS) entry which is preliminary data.</text>
</comment>
<evidence type="ECO:0000313" key="1">
    <source>
        <dbReference type="EMBL" id="TXD74157.1"/>
    </source>
</evidence>
<gene>
    <name evidence="1" type="ORF">ESU54_02590</name>
</gene>